<evidence type="ECO:0000256" key="5">
    <source>
        <dbReference type="ARBA" id="ARBA00023136"/>
    </source>
</evidence>
<feature type="transmembrane region" description="Helical" evidence="6">
    <location>
        <begin position="215"/>
        <end position="235"/>
    </location>
</feature>
<dbReference type="Pfam" id="PF00892">
    <property type="entry name" value="EamA"/>
    <property type="match status" value="2"/>
</dbReference>
<dbReference type="GO" id="GO:0005886">
    <property type="term" value="C:plasma membrane"/>
    <property type="evidence" value="ECO:0007669"/>
    <property type="project" value="UniProtKB-SubCell"/>
</dbReference>
<evidence type="ECO:0000256" key="1">
    <source>
        <dbReference type="ARBA" id="ARBA00004651"/>
    </source>
</evidence>
<feature type="transmembrane region" description="Helical" evidence="6">
    <location>
        <begin position="247"/>
        <end position="264"/>
    </location>
</feature>
<sequence>MSKTLSLFSALFCTLIWGTTFIAQDTGMDKIGPLTFNGARFFIGFLSIIPFALVFEKKKIISQINTNKKLFYQLLFWVGVFLFLGTYFQQTALLYTDVANAAFFTVFYVPMVPIILFVFYSKSIHWSIWPSVILCVAGVYLLSDFTNATVRLGDGLVILCAVFWSLHIIFIGKFIKNFNLPLFFGSLQALVVSLFSIFFAFFFETISFANILNESVSIIYAGVLSGGIAFTLQIYAQKNISPAPSAIIFSLESVFATIAAWIILDQVLGINNLIGCAFILIGVIFSQLLPIYESKTKSI</sequence>
<evidence type="ECO:0000313" key="8">
    <source>
        <dbReference type="EMBL" id="SVB03672.1"/>
    </source>
</evidence>
<name>A0A382ARF9_9ZZZZ</name>
<evidence type="ECO:0000256" key="4">
    <source>
        <dbReference type="ARBA" id="ARBA00022989"/>
    </source>
</evidence>
<dbReference type="PANTHER" id="PTHR42920:SF5">
    <property type="entry name" value="EAMA DOMAIN-CONTAINING PROTEIN"/>
    <property type="match status" value="1"/>
</dbReference>
<evidence type="ECO:0000256" key="2">
    <source>
        <dbReference type="ARBA" id="ARBA00022475"/>
    </source>
</evidence>
<reference evidence="8" key="1">
    <citation type="submission" date="2018-05" db="EMBL/GenBank/DDBJ databases">
        <authorList>
            <person name="Lanie J.A."/>
            <person name="Ng W.-L."/>
            <person name="Kazmierczak K.M."/>
            <person name="Andrzejewski T.M."/>
            <person name="Davidsen T.M."/>
            <person name="Wayne K.J."/>
            <person name="Tettelin H."/>
            <person name="Glass J.I."/>
            <person name="Rusch D."/>
            <person name="Podicherti R."/>
            <person name="Tsui H.-C.T."/>
            <person name="Winkler M.E."/>
        </authorList>
    </citation>
    <scope>NUCLEOTIDE SEQUENCE</scope>
</reference>
<organism evidence="8">
    <name type="scientific">marine metagenome</name>
    <dbReference type="NCBI Taxonomy" id="408172"/>
    <lineage>
        <taxon>unclassified sequences</taxon>
        <taxon>metagenomes</taxon>
        <taxon>ecological metagenomes</taxon>
    </lineage>
</organism>
<dbReference type="AlphaFoldDB" id="A0A382ARF9"/>
<dbReference type="PANTHER" id="PTHR42920">
    <property type="entry name" value="OS03G0707200 PROTEIN-RELATED"/>
    <property type="match status" value="1"/>
</dbReference>
<dbReference type="InterPro" id="IPR037185">
    <property type="entry name" value="EmrE-like"/>
</dbReference>
<comment type="subcellular location">
    <subcellularLocation>
        <location evidence="1">Cell membrane</location>
        <topology evidence="1">Multi-pass membrane protein</topology>
    </subcellularLocation>
</comment>
<feature type="transmembrane region" description="Helical" evidence="6">
    <location>
        <begin position="101"/>
        <end position="119"/>
    </location>
</feature>
<proteinExistence type="predicted"/>
<feature type="transmembrane region" description="Helical" evidence="6">
    <location>
        <begin position="126"/>
        <end position="143"/>
    </location>
</feature>
<keyword evidence="5 6" id="KW-0472">Membrane</keyword>
<dbReference type="SUPFAM" id="SSF103481">
    <property type="entry name" value="Multidrug resistance efflux transporter EmrE"/>
    <property type="match status" value="2"/>
</dbReference>
<keyword evidence="2" id="KW-1003">Cell membrane</keyword>
<dbReference type="EMBL" id="UINC01026361">
    <property type="protein sequence ID" value="SVB03672.1"/>
    <property type="molecule type" value="Genomic_DNA"/>
</dbReference>
<feature type="transmembrane region" description="Helical" evidence="6">
    <location>
        <begin position="70"/>
        <end position="89"/>
    </location>
</feature>
<feature type="transmembrane region" description="Helical" evidence="6">
    <location>
        <begin position="270"/>
        <end position="292"/>
    </location>
</feature>
<evidence type="ECO:0000256" key="3">
    <source>
        <dbReference type="ARBA" id="ARBA00022692"/>
    </source>
</evidence>
<protein>
    <recommendedName>
        <fullName evidence="7">EamA domain-containing protein</fullName>
    </recommendedName>
</protein>
<evidence type="ECO:0000259" key="7">
    <source>
        <dbReference type="Pfam" id="PF00892"/>
    </source>
</evidence>
<evidence type="ECO:0000256" key="6">
    <source>
        <dbReference type="SAM" id="Phobius"/>
    </source>
</evidence>
<feature type="domain" description="EamA" evidence="7">
    <location>
        <begin position="152"/>
        <end position="285"/>
    </location>
</feature>
<feature type="transmembrane region" description="Helical" evidence="6">
    <location>
        <begin position="155"/>
        <end position="175"/>
    </location>
</feature>
<feature type="domain" description="EamA" evidence="7">
    <location>
        <begin position="7"/>
        <end position="143"/>
    </location>
</feature>
<feature type="transmembrane region" description="Helical" evidence="6">
    <location>
        <begin position="39"/>
        <end position="55"/>
    </location>
</feature>
<keyword evidence="4 6" id="KW-1133">Transmembrane helix</keyword>
<gene>
    <name evidence="8" type="ORF">METZ01_LOCUS156526</name>
</gene>
<keyword evidence="3 6" id="KW-0812">Transmembrane</keyword>
<dbReference type="InterPro" id="IPR051258">
    <property type="entry name" value="Diverse_Substrate_Transporter"/>
</dbReference>
<dbReference type="InterPro" id="IPR000620">
    <property type="entry name" value="EamA_dom"/>
</dbReference>
<accession>A0A382ARF9</accession>
<feature type="transmembrane region" description="Helical" evidence="6">
    <location>
        <begin position="182"/>
        <end position="203"/>
    </location>
</feature>